<dbReference type="AlphaFoldDB" id="A0A6P2BWX8"/>
<feature type="compositionally biased region" description="Basic and acidic residues" evidence="7">
    <location>
        <begin position="24"/>
        <end position="36"/>
    </location>
</feature>
<dbReference type="GO" id="GO:0006520">
    <property type="term" value="P:amino acid metabolic process"/>
    <property type="evidence" value="ECO:0007669"/>
    <property type="project" value="InterPro"/>
</dbReference>
<evidence type="ECO:0000313" key="9">
    <source>
        <dbReference type="EMBL" id="TVZ03574.1"/>
    </source>
</evidence>
<evidence type="ECO:0000256" key="3">
    <source>
        <dbReference type="ARBA" id="ARBA00022576"/>
    </source>
</evidence>
<dbReference type="GO" id="GO:0030170">
    <property type="term" value="F:pyridoxal phosphate binding"/>
    <property type="evidence" value="ECO:0007669"/>
    <property type="project" value="InterPro"/>
</dbReference>
<dbReference type="EC" id="2.6.1.-" evidence="6"/>
<comment type="cofactor">
    <cofactor evidence="1 6">
        <name>pyridoxal 5'-phosphate</name>
        <dbReference type="ChEBI" id="CHEBI:597326"/>
    </cofactor>
</comment>
<accession>A0A6P2BWX8</accession>
<dbReference type="InterPro" id="IPR015424">
    <property type="entry name" value="PyrdxlP-dep_Trfase"/>
</dbReference>
<evidence type="ECO:0000256" key="5">
    <source>
        <dbReference type="ARBA" id="ARBA00022898"/>
    </source>
</evidence>
<evidence type="ECO:0000256" key="6">
    <source>
        <dbReference type="RuleBase" id="RU000481"/>
    </source>
</evidence>
<evidence type="ECO:0000313" key="10">
    <source>
        <dbReference type="Proteomes" id="UP000460272"/>
    </source>
</evidence>
<dbReference type="InterPro" id="IPR004839">
    <property type="entry name" value="Aminotransferase_I/II_large"/>
</dbReference>
<proteinExistence type="inferred from homology"/>
<keyword evidence="5" id="KW-0663">Pyridoxal phosphate</keyword>
<dbReference type="PROSITE" id="PS00105">
    <property type="entry name" value="AA_TRANSFER_CLASS_1"/>
    <property type="match status" value="1"/>
</dbReference>
<feature type="domain" description="Aminotransferase class I/classII large" evidence="8">
    <location>
        <begin position="58"/>
        <end position="390"/>
    </location>
</feature>
<feature type="compositionally biased region" description="Basic residues" evidence="7">
    <location>
        <begin position="1"/>
        <end position="23"/>
    </location>
</feature>
<dbReference type="SUPFAM" id="SSF53383">
    <property type="entry name" value="PLP-dependent transferases"/>
    <property type="match status" value="1"/>
</dbReference>
<evidence type="ECO:0000259" key="8">
    <source>
        <dbReference type="Pfam" id="PF00155"/>
    </source>
</evidence>
<dbReference type="EMBL" id="RPFW01000004">
    <property type="protein sequence ID" value="TVZ03574.1"/>
    <property type="molecule type" value="Genomic_DNA"/>
</dbReference>
<dbReference type="PANTHER" id="PTHR46383">
    <property type="entry name" value="ASPARTATE AMINOTRANSFERASE"/>
    <property type="match status" value="1"/>
</dbReference>
<dbReference type="InterPro" id="IPR004838">
    <property type="entry name" value="NHTrfase_class1_PyrdxlP-BS"/>
</dbReference>
<reference evidence="9 10" key="1">
    <citation type="submission" date="2018-11" db="EMBL/GenBank/DDBJ databases">
        <title>Trebonia kvetii gen.nov., sp.nov., a novel acidophilic actinobacterium, and proposal of the new actinobacterial family Treboniaceae fam. nov.</title>
        <authorList>
            <person name="Rapoport D."/>
            <person name="Sagova-Mareckova M."/>
            <person name="Sedlacek I."/>
            <person name="Provaznik J."/>
            <person name="Kralova S."/>
            <person name="Pavlinic D."/>
            <person name="Benes V."/>
            <person name="Kopecky J."/>
        </authorList>
    </citation>
    <scope>NUCLEOTIDE SEQUENCE [LARGE SCALE GENOMIC DNA]</scope>
    <source>
        <strain evidence="9 10">15Tr583</strain>
    </source>
</reference>
<dbReference type="Pfam" id="PF00155">
    <property type="entry name" value="Aminotran_1_2"/>
    <property type="match status" value="1"/>
</dbReference>
<keyword evidence="4 6" id="KW-0808">Transferase</keyword>
<sequence>MPGRAPVRRRHHRGNPGVRRLRRERACRGERRDDRVTGSATAAPSFEALLDRSGLAWMGQNTTHLEPPPEVIAALAESTSRREFQLYAPALGFERLRELIVGDLGLTGTGSVAMITDGAVGGLYHVCTALASRISRLITTDPGWPWPGRFVGLSGIPVTELPVYAAEQGYRLRASQLAGAIEPGSLIYLIDPLNPLGSSYGRDELTAIAALARETGSLIVHDCTYRHFATGHSLVAELYPEGTITTYSFSKWLGLAGLRVGAVVGPPALMRTLTSVPANPLGASIQAQRAAMAGLEVKGPWLERLRAVNGANQETVCAAVEASGLGQVLVRPSHGNFLAVDVSGSGWTAEALCGAMLDHDVFIRPGSYQSPLFGTRFVKVSTSVPAEWAQRFASAWSAVAGEAPR</sequence>
<protein>
    <recommendedName>
        <fullName evidence="6">Aminotransferase</fullName>
        <ecNumber evidence="6">2.6.1.-</ecNumber>
    </recommendedName>
</protein>
<evidence type="ECO:0000256" key="7">
    <source>
        <dbReference type="SAM" id="MobiDB-lite"/>
    </source>
</evidence>
<name>A0A6P2BWX8_9ACTN</name>
<dbReference type="Proteomes" id="UP000460272">
    <property type="component" value="Unassembled WGS sequence"/>
</dbReference>
<comment type="similarity">
    <text evidence="2 6">Belongs to the class-I pyridoxal-phosphate-dependent aminotransferase family.</text>
</comment>
<dbReference type="InterPro" id="IPR050596">
    <property type="entry name" value="AspAT/PAT-like"/>
</dbReference>
<dbReference type="InterPro" id="IPR015421">
    <property type="entry name" value="PyrdxlP-dep_Trfase_major"/>
</dbReference>
<comment type="caution">
    <text evidence="9">The sequence shown here is derived from an EMBL/GenBank/DDBJ whole genome shotgun (WGS) entry which is preliminary data.</text>
</comment>
<gene>
    <name evidence="9" type="ORF">EAS64_24715</name>
</gene>
<evidence type="ECO:0000256" key="4">
    <source>
        <dbReference type="ARBA" id="ARBA00022679"/>
    </source>
</evidence>
<feature type="region of interest" description="Disordered" evidence="7">
    <location>
        <begin position="1"/>
        <end position="40"/>
    </location>
</feature>
<dbReference type="GO" id="GO:0008483">
    <property type="term" value="F:transaminase activity"/>
    <property type="evidence" value="ECO:0007669"/>
    <property type="project" value="UniProtKB-KW"/>
</dbReference>
<evidence type="ECO:0000256" key="2">
    <source>
        <dbReference type="ARBA" id="ARBA00007441"/>
    </source>
</evidence>
<dbReference type="CDD" id="cd00609">
    <property type="entry name" value="AAT_like"/>
    <property type="match status" value="1"/>
</dbReference>
<dbReference type="OrthoDB" id="9813612at2"/>
<evidence type="ECO:0000256" key="1">
    <source>
        <dbReference type="ARBA" id="ARBA00001933"/>
    </source>
</evidence>
<organism evidence="9 10">
    <name type="scientific">Trebonia kvetii</name>
    <dbReference type="NCBI Taxonomy" id="2480626"/>
    <lineage>
        <taxon>Bacteria</taxon>
        <taxon>Bacillati</taxon>
        <taxon>Actinomycetota</taxon>
        <taxon>Actinomycetes</taxon>
        <taxon>Streptosporangiales</taxon>
        <taxon>Treboniaceae</taxon>
        <taxon>Trebonia</taxon>
    </lineage>
</organism>
<dbReference type="PANTHER" id="PTHR46383:SF1">
    <property type="entry name" value="ASPARTATE AMINOTRANSFERASE"/>
    <property type="match status" value="1"/>
</dbReference>
<keyword evidence="3 6" id="KW-0032">Aminotransferase</keyword>
<dbReference type="NCBIfam" id="NF004870">
    <property type="entry name" value="PRK06225.1"/>
    <property type="match status" value="1"/>
</dbReference>
<keyword evidence="10" id="KW-1185">Reference proteome</keyword>
<dbReference type="Gene3D" id="3.40.640.10">
    <property type="entry name" value="Type I PLP-dependent aspartate aminotransferase-like (Major domain)"/>
    <property type="match status" value="1"/>
</dbReference>